<dbReference type="Proteomes" id="UP000887572">
    <property type="component" value="Unplaced"/>
</dbReference>
<evidence type="ECO:0000256" key="1">
    <source>
        <dbReference type="PROSITE-ProRule" id="PRU00042"/>
    </source>
</evidence>
<dbReference type="PROSITE" id="PS00028">
    <property type="entry name" value="ZINC_FINGER_C2H2_1"/>
    <property type="match status" value="1"/>
</dbReference>
<organism evidence="4 5">
    <name type="scientific">Globodera rostochiensis</name>
    <name type="common">Golden nematode worm</name>
    <name type="synonym">Heterodera rostochiensis</name>
    <dbReference type="NCBI Taxonomy" id="31243"/>
    <lineage>
        <taxon>Eukaryota</taxon>
        <taxon>Metazoa</taxon>
        <taxon>Ecdysozoa</taxon>
        <taxon>Nematoda</taxon>
        <taxon>Chromadorea</taxon>
        <taxon>Rhabditida</taxon>
        <taxon>Tylenchina</taxon>
        <taxon>Tylenchomorpha</taxon>
        <taxon>Tylenchoidea</taxon>
        <taxon>Heteroderidae</taxon>
        <taxon>Heteroderinae</taxon>
        <taxon>Globodera</taxon>
    </lineage>
</organism>
<reference evidence="5" key="1">
    <citation type="submission" date="2022-11" db="UniProtKB">
        <authorList>
            <consortium name="WormBaseParasite"/>
        </authorList>
    </citation>
    <scope>IDENTIFICATION</scope>
</reference>
<keyword evidence="1" id="KW-0479">Metal-binding</keyword>
<keyword evidence="1" id="KW-0862">Zinc</keyword>
<dbReference type="AlphaFoldDB" id="A0A914GWI9"/>
<dbReference type="SMART" id="SM00355">
    <property type="entry name" value="ZnF_C2H2"/>
    <property type="match status" value="4"/>
</dbReference>
<evidence type="ECO:0000313" key="5">
    <source>
        <dbReference type="WBParaSite" id="Gr19_v10_g11828.t1"/>
    </source>
</evidence>
<dbReference type="PROSITE" id="PS50157">
    <property type="entry name" value="ZINC_FINGER_C2H2_2"/>
    <property type="match status" value="1"/>
</dbReference>
<dbReference type="WBParaSite" id="Gr19_v10_g11828.t1">
    <property type="protein sequence ID" value="Gr19_v10_g11828.t1"/>
    <property type="gene ID" value="Gr19_v10_g11828"/>
</dbReference>
<name>A0A914GWI9_GLORO</name>
<sequence length="729" mass="79180">MYFTTMMANNFAKMLREQLEMQRIMEANNAVVSSPNSSSSNSGSSEAMRMFRHGGIAAAPLPADYAAAAALLGIGGTPNVPLQQNKTPTMFERQLELLNNYQSLQHLQQYQNGQPEQQHLMGTARPTPAAAAAATVEAKPPDLQHQFSALFQHLFTAQNQQQTKQKCVAAGDSAVAQPQQLLKMCGGTTPKGAPTQPAEPTAAARASCTNFSALSEDIKSAEMDQQSKSMEEEKLLASGKMLFQLPEAIHFDYQQQQMQLVMQQIWQLYGANLDSKASAAVTASIGQQVQAVQQQGPDQVVAKATSNRPIAIAPKSECKQRIPNDRAESQQNVLAAGLSKAYSLASSSCSASTSPTAAEDEDGTNCAAAAATAADEYVDVVGDGAEGRSSQMRQQRKAHIEFYRKLKSLRNRGPSLECQQCGELVANTDACTRSHLHAHCNIALFVCKLCQRGFADQHLVFEHINTEHPTRKGTQCIEDRRDMAQLMQLLTDCFPRVVCKAKDAMQDHFARLLTADSQRAVYSDNNNSAGGDGTLSLRCRLCEADVPADRAMLHAHLNMHPAFRCKKCKFISMSHVEQKVHQRVEHGLDEEASTNSGQQLFCLSSALEVQLDTLRACFPLSHSHAPPSSAEDKCCDSVTTKAPTATTTATTTTSSSRRRKTAAGGGGGSVLPASEESGRIVRPSPPVMSDASERAEWGVHLRIARARVSGGRRLFRETERAFVPKEKFN</sequence>
<proteinExistence type="predicted"/>
<evidence type="ECO:0000256" key="2">
    <source>
        <dbReference type="SAM" id="MobiDB-lite"/>
    </source>
</evidence>
<feature type="compositionally biased region" description="Low complexity" evidence="2">
    <location>
        <begin position="643"/>
        <end position="655"/>
    </location>
</feature>
<protein>
    <submittedName>
        <fullName evidence="5">C2H2-type domain-containing protein</fullName>
    </submittedName>
</protein>
<accession>A0A914GWI9</accession>
<keyword evidence="4" id="KW-1185">Reference proteome</keyword>
<feature type="region of interest" description="Disordered" evidence="2">
    <location>
        <begin position="643"/>
        <end position="689"/>
    </location>
</feature>
<evidence type="ECO:0000313" key="4">
    <source>
        <dbReference type="Proteomes" id="UP000887572"/>
    </source>
</evidence>
<dbReference type="GO" id="GO:0008270">
    <property type="term" value="F:zinc ion binding"/>
    <property type="evidence" value="ECO:0007669"/>
    <property type="project" value="UniProtKB-KW"/>
</dbReference>
<feature type="domain" description="C2H2-type" evidence="3">
    <location>
        <begin position="445"/>
        <end position="473"/>
    </location>
</feature>
<evidence type="ECO:0000259" key="3">
    <source>
        <dbReference type="PROSITE" id="PS50157"/>
    </source>
</evidence>
<keyword evidence="1" id="KW-0863">Zinc-finger</keyword>
<dbReference type="Gene3D" id="3.30.160.60">
    <property type="entry name" value="Classic Zinc Finger"/>
    <property type="match status" value="1"/>
</dbReference>
<dbReference type="InterPro" id="IPR013087">
    <property type="entry name" value="Znf_C2H2_type"/>
</dbReference>